<dbReference type="OrthoDB" id="6781668at2759"/>
<evidence type="ECO:0000256" key="4">
    <source>
        <dbReference type="ARBA" id="ARBA00022989"/>
    </source>
</evidence>
<keyword evidence="12" id="KW-1185">Reference proteome</keyword>
<evidence type="ECO:0000256" key="6">
    <source>
        <dbReference type="ARBA" id="ARBA00023136"/>
    </source>
</evidence>
<dbReference type="Gene3D" id="1.25.40.20">
    <property type="entry name" value="Ankyrin repeat-containing domain"/>
    <property type="match status" value="2"/>
</dbReference>
<dbReference type="PROSITE" id="PS50297">
    <property type="entry name" value="ANK_REP_REGION"/>
    <property type="match status" value="4"/>
</dbReference>
<protein>
    <recommendedName>
        <fullName evidence="8">Palmitoyltransferase</fullName>
        <ecNumber evidence="8">2.3.1.225</ecNumber>
    </recommendedName>
</protein>
<dbReference type="GO" id="GO:0016020">
    <property type="term" value="C:membrane"/>
    <property type="evidence" value="ECO:0007669"/>
    <property type="project" value="UniProtKB-SubCell"/>
</dbReference>
<feature type="compositionally biased region" description="Gly residues" evidence="9">
    <location>
        <begin position="747"/>
        <end position="757"/>
    </location>
</feature>
<accession>A0A058ZAW3</accession>
<feature type="repeat" description="ANK" evidence="7">
    <location>
        <begin position="325"/>
        <end position="357"/>
    </location>
</feature>
<dbReference type="RefSeq" id="XP_009495083.1">
    <property type="nucleotide sequence ID" value="XM_009496808.1"/>
</dbReference>
<dbReference type="EMBL" id="KB932204">
    <property type="protein sequence ID" value="KCV70567.1"/>
    <property type="molecule type" value="Genomic_DNA"/>
</dbReference>
<feature type="transmembrane region" description="Helical" evidence="8">
    <location>
        <begin position="468"/>
        <end position="487"/>
    </location>
</feature>
<feature type="region of interest" description="Disordered" evidence="9">
    <location>
        <begin position="745"/>
        <end position="789"/>
    </location>
</feature>
<evidence type="ECO:0000256" key="8">
    <source>
        <dbReference type="RuleBase" id="RU079119"/>
    </source>
</evidence>
<feature type="compositionally biased region" description="Basic and acidic residues" evidence="9">
    <location>
        <begin position="772"/>
        <end position="782"/>
    </location>
</feature>
<dbReference type="PANTHER" id="PTHR24161">
    <property type="entry name" value="ANK_REP_REGION DOMAIN-CONTAINING PROTEIN-RELATED"/>
    <property type="match status" value="1"/>
</dbReference>
<dbReference type="PANTHER" id="PTHR24161:SF125">
    <property type="entry name" value="ADL142CP"/>
    <property type="match status" value="1"/>
</dbReference>
<evidence type="ECO:0000256" key="2">
    <source>
        <dbReference type="ARBA" id="ARBA00022692"/>
    </source>
</evidence>
<dbReference type="SUPFAM" id="SSF48403">
    <property type="entry name" value="Ankyrin repeat"/>
    <property type="match status" value="1"/>
</dbReference>
<evidence type="ECO:0000256" key="1">
    <source>
        <dbReference type="ARBA" id="ARBA00004141"/>
    </source>
</evidence>
<feature type="compositionally biased region" description="Pro residues" evidence="9">
    <location>
        <begin position="129"/>
        <end position="143"/>
    </location>
</feature>
<feature type="compositionally biased region" description="Polar residues" evidence="9">
    <location>
        <begin position="40"/>
        <end position="51"/>
    </location>
</feature>
<feature type="repeat" description="ANK" evidence="7">
    <location>
        <begin position="174"/>
        <end position="198"/>
    </location>
</feature>
<feature type="region of interest" description="Disordered" evidence="9">
    <location>
        <begin position="1"/>
        <end position="145"/>
    </location>
</feature>
<feature type="repeat" description="ANK" evidence="7">
    <location>
        <begin position="244"/>
        <end position="276"/>
    </location>
</feature>
<keyword evidence="4 8" id="KW-1133">Transmembrane helix</keyword>
<dbReference type="Pfam" id="PF01529">
    <property type="entry name" value="DHHC"/>
    <property type="match status" value="1"/>
</dbReference>
<evidence type="ECO:0000256" key="3">
    <source>
        <dbReference type="ARBA" id="ARBA00022737"/>
    </source>
</evidence>
<sequence>MSSPPPPGPGAIFSPTHPFAAGPGTGGPVFSPAGPIGTVTPVTTHPFSTGTGVHAPSSFGMHGPGAGPAAHHASTPQPHPAHGAPPTPVASPPSSTATSVATSGASSTAGSPGILAPSEPRAELSLPKPADPGPGAVPPPPPALIQACQAGDIDLVEELLATGRAHPADRNPEDGTTALHWAALNGHRRICELLVARGGPGVVNVSGGSAEMTPLHWAVQRGHTDVVQYLIEHAGANHRLTDLKGFNALHMAAQFGRPMMLLLLLRFGLALESRDHNGRTPLMWAAYAPDPTGPSRLVATSAQDQLHCLVALLRLGADVYATDEQGYSALHWAVTRGRQNACRVLLEAGADPFLKTARPPKAAAAAGADPLLLRSAMEIAREKGHVDWFQSLTSRYTSRHVLAAASPERSPSARPSGKSLAQSNIHIGHVLQPHHARYMSPDMLMVYCVPYVFLGACFYMFTATFWPVALLLSTVLGYLFWLLVKGPATRVGGLHRTPILISVFHASLVYDSFGLLFMASDEYPPYIPLYIITTLIAITGFIMCVKVWFSDPGVVPFHNSVSDILADISQLVSARRFDRQNYCLTCMVSRPQRSKHDRETNRCVERFDHYCPWVHNVVGRDNHRLFLIFLFLISISMVLYVVCIYKVLSNAPEGLFLPEHTPSACPLGSRACAVVSRNAFLTVTGVWTGVNSLWVLLTLATQLNAILRGLTVNEVINFSRYSYLHLEEPASGGAGRAGASSKSACGSGSGSASGGPGADHHSAQKCGSPGHSHGDHGDHSHGDSPCGSKSSSWNNALNRGILRNLIGFFMMSTYETSRDVELGKLA</sequence>
<dbReference type="STRING" id="691883.A0A058ZAW3"/>
<keyword evidence="6 8" id="KW-0472">Membrane</keyword>
<dbReference type="Proteomes" id="UP000030693">
    <property type="component" value="Unassembled WGS sequence"/>
</dbReference>
<keyword evidence="3" id="KW-0677">Repeat</keyword>
<keyword evidence="2 8" id="KW-0812">Transmembrane</keyword>
<comment type="similarity">
    <text evidence="8">Belongs to the DHHC palmitoyltransferase family.</text>
</comment>
<keyword evidence="5 7" id="KW-0040">ANK repeat</keyword>
<dbReference type="InterPro" id="IPR002110">
    <property type="entry name" value="Ankyrin_rpt"/>
</dbReference>
<reference evidence="11" key="1">
    <citation type="submission" date="2013-04" db="EMBL/GenBank/DDBJ databases">
        <title>The Genome Sequence of Fonticula alba ATCC 38817.</title>
        <authorList>
            <consortium name="The Broad Institute Genomics Platform"/>
            <person name="Russ C."/>
            <person name="Cuomo C."/>
            <person name="Burger G."/>
            <person name="Gray M.W."/>
            <person name="Holland P.W.H."/>
            <person name="King N."/>
            <person name="Lang F.B.F."/>
            <person name="Roger A.J."/>
            <person name="Ruiz-Trillo I."/>
            <person name="Brown M."/>
            <person name="Walker B."/>
            <person name="Young S."/>
            <person name="Zeng Q."/>
            <person name="Gargeya S."/>
            <person name="Fitzgerald M."/>
            <person name="Haas B."/>
            <person name="Abouelleil A."/>
            <person name="Allen A.W."/>
            <person name="Alvarado L."/>
            <person name="Arachchi H.M."/>
            <person name="Berlin A.M."/>
            <person name="Chapman S.B."/>
            <person name="Gainer-Dewar J."/>
            <person name="Goldberg J."/>
            <person name="Griggs A."/>
            <person name="Gujja S."/>
            <person name="Hansen M."/>
            <person name="Howarth C."/>
            <person name="Imamovic A."/>
            <person name="Ireland A."/>
            <person name="Larimer J."/>
            <person name="McCowan C."/>
            <person name="Murphy C."/>
            <person name="Pearson M."/>
            <person name="Poon T.W."/>
            <person name="Priest M."/>
            <person name="Roberts A."/>
            <person name="Saif S."/>
            <person name="Shea T."/>
            <person name="Sisk P."/>
            <person name="Sykes S."/>
            <person name="Wortman J."/>
            <person name="Nusbaum C."/>
            <person name="Birren B."/>
        </authorList>
    </citation>
    <scope>NUCLEOTIDE SEQUENCE [LARGE SCALE GENOMIC DNA]</scope>
    <source>
        <strain evidence="11">ATCC 38817</strain>
    </source>
</reference>
<dbReference type="InterPro" id="IPR001594">
    <property type="entry name" value="Palmitoyltrfase_DHHC"/>
</dbReference>
<dbReference type="AlphaFoldDB" id="A0A058ZAW3"/>
<keyword evidence="8" id="KW-0808">Transferase</keyword>
<dbReference type="OMA" id="CRTCWIY"/>
<keyword evidence="8" id="KW-0012">Acyltransferase</keyword>
<feature type="transmembrane region" description="Helical" evidence="8">
    <location>
        <begin position="625"/>
        <end position="648"/>
    </location>
</feature>
<comment type="catalytic activity">
    <reaction evidence="8">
        <text>L-cysteinyl-[protein] + hexadecanoyl-CoA = S-hexadecanoyl-L-cysteinyl-[protein] + CoA</text>
        <dbReference type="Rhea" id="RHEA:36683"/>
        <dbReference type="Rhea" id="RHEA-COMP:10131"/>
        <dbReference type="Rhea" id="RHEA-COMP:11032"/>
        <dbReference type="ChEBI" id="CHEBI:29950"/>
        <dbReference type="ChEBI" id="CHEBI:57287"/>
        <dbReference type="ChEBI" id="CHEBI:57379"/>
        <dbReference type="ChEBI" id="CHEBI:74151"/>
        <dbReference type="EC" id="2.3.1.225"/>
    </reaction>
</comment>
<feature type="compositionally biased region" description="Low complexity" evidence="9">
    <location>
        <begin position="92"/>
        <end position="113"/>
    </location>
</feature>
<evidence type="ECO:0000259" key="10">
    <source>
        <dbReference type="Pfam" id="PF01529"/>
    </source>
</evidence>
<dbReference type="PROSITE" id="PS50216">
    <property type="entry name" value="DHHC"/>
    <property type="match status" value="1"/>
</dbReference>
<dbReference type="GO" id="GO:0019706">
    <property type="term" value="F:protein-cysteine S-palmitoyltransferase activity"/>
    <property type="evidence" value="ECO:0007669"/>
    <property type="project" value="UniProtKB-EC"/>
</dbReference>
<dbReference type="Pfam" id="PF12796">
    <property type="entry name" value="Ank_2"/>
    <property type="match status" value="2"/>
</dbReference>
<evidence type="ECO:0000256" key="5">
    <source>
        <dbReference type="ARBA" id="ARBA00023043"/>
    </source>
</evidence>
<dbReference type="eggNOG" id="KOG0509">
    <property type="taxonomic scope" value="Eukaryota"/>
</dbReference>
<dbReference type="PROSITE" id="PS50088">
    <property type="entry name" value="ANK_REPEAT"/>
    <property type="match status" value="4"/>
</dbReference>
<organism evidence="11">
    <name type="scientific">Fonticula alba</name>
    <name type="common">Slime mold</name>
    <dbReference type="NCBI Taxonomy" id="691883"/>
    <lineage>
        <taxon>Eukaryota</taxon>
        <taxon>Rotosphaerida</taxon>
        <taxon>Fonticulaceae</taxon>
        <taxon>Fonticula</taxon>
    </lineage>
</organism>
<dbReference type="EC" id="2.3.1.225" evidence="8"/>
<feature type="compositionally biased region" description="Pro residues" evidence="9">
    <location>
        <begin position="77"/>
        <end position="91"/>
    </location>
</feature>
<evidence type="ECO:0000256" key="9">
    <source>
        <dbReference type="SAM" id="MobiDB-lite"/>
    </source>
</evidence>
<dbReference type="GeneID" id="20527637"/>
<gene>
    <name evidence="11" type="ORF">H696_02912</name>
</gene>
<feature type="domain" description="Palmitoyltransferase DHHC" evidence="10">
    <location>
        <begin position="577"/>
        <end position="717"/>
    </location>
</feature>
<comment type="domain">
    <text evidence="8">The DHHC domain is required for palmitoyltransferase activity.</text>
</comment>
<feature type="transmembrane region" description="Helical" evidence="8">
    <location>
        <begin position="526"/>
        <end position="549"/>
    </location>
</feature>
<dbReference type="SMART" id="SM00248">
    <property type="entry name" value="ANK"/>
    <property type="match status" value="5"/>
</dbReference>
<dbReference type="InterPro" id="IPR036770">
    <property type="entry name" value="Ankyrin_rpt-contain_sf"/>
</dbReference>
<comment type="subcellular location">
    <subcellularLocation>
        <location evidence="1">Membrane</location>
        <topology evidence="1">Multi-pass membrane protein</topology>
    </subcellularLocation>
</comment>
<evidence type="ECO:0000313" key="12">
    <source>
        <dbReference type="Proteomes" id="UP000030693"/>
    </source>
</evidence>
<proteinExistence type="inferred from homology"/>
<feature type="transmembrane region" description="Helical" evidence="8">
    <location>
        <begin position="499"/>
        <end position="520"/>
    </location>
</feature>
<evidence type="ECO:0000256" key="7">
    <source>
        <dbReference type="PROSITE-ProRule" id="PRU00023"/>
    </source>
</evidence>
<feature type="repeat" description="ANK" evidence="7">
    <location>
        <begin position="210"/>
        <end position="233"/>
    </location>
</feature>
<name>A0A058ZAW3_FONAL</name>
<evidence type="ECO:0000313" key="11">
    <source>
        <dbReference type="EMBL" id="KCV70567.1"/>
    </source>
</evidence>